<evidence type="ECO:0000256" key="1">
    <source>
        <dbReference type="SAM" id="Coils"/>
    </source>
</evidence>
<gene>
    <name evidence="2" type="ORF">EDC14_100934</name>
</gene>
<keyword evidence="3" id="KW-1185">Reference proteome</keyword>
<protein>
    <submittedName>
        <fullName evidence="2">Uncharacterized protein YpuA (DUF1002 family)</fullName>
    </submittedName>
</protein>
<reference evidence="2 3" key="1">
    <citation type="submission" date="2019-03" db="EMBL/GenBank/DDBJ databases">
        <title>Genomic Encyclopedia of Type Strains, Phase IV (KMG-IV): sequencing the most valuable type-strain genomes for metagenomic binning, comparative biology and taxonomic classification.</title>
        <authorList>
            <person name="Goeker M."/>
        </authorList>
    </citation>
    <scope>NUCLEOTIDE SEQUENCE [LARGE SCALE GENOMIC DNA]</scope>
    <source>
        <strain evidence="2 3">LX-B</strain>
    </source>
</reference>
<dbReference type="AlphaFoldDB" id="A0A4V2QF70"/>
<accession>A0A4V2QF70</accession>
<dbReference type="EMBL" id="SLUN01000009">
    <property type="protein sequence ID" value="TCL70717.1"/>
    <property type="molecule type" value="Genomic_DNA"/>
</dbReference>
<organism evidence="2 3">
    <name type="scientific">Hydrogenispora ethanolica</name>
    <dbReference type="NCBI Taxonomy" id="1082276"/>
    <lineage>
        <taxon>Bacteria</taxon>
        <taxon>Bacillati</taxon>
        <taxon>Bacillota</taxon>
        <taxon>Hydrogenispora</taxon>
    </lineage>
</organism>
<proteinExistence type="predicted"/>
<comment type="caution">
    <text evidence="2">The sequence shown here is derived from an EMBL/GenBank/DDBJ whole genome shotgun (WGS) entry which is preliminary data.</text>
</comment>
<name>A0A4V2QF70_HYDET</name>
<dbReference type="RefSeq" id="WP_132013996.1">
    <property type="nucleotide sequence ID" value="NZ_SLUN01000009.1"/>
</dbReference>
<sequence>MKKLFCLFWLGLSLVWLLPVFGAQGELRIISYGRDLTPAERTEIIKDFPLPAGVSLEEIKSITVTNEEEWNLLRGLVPDEQIGVKAVSSAYIEKLAAGVGIKVDTKNITLITPHIYANALSTAGVTDARIFATAPQPVSGTAALVGIFKSFESLTGKPISSSVQRTAAQELIATGNLGEKVGKEKAAVLVGRAKERVIGEQNATKENVTKIIEESAKEQDLRLSKSDKEQLAELMLKIKQLNLNLNAIQKQLRNYSAPPPEPAQPEEPSFFDRLLEFFKAIFSKFFSFVGKIMGR</sequence>
<dbReference type="Proteomes" id="UP000295008">
    <property type="component" value="Unassembled WGS sequence"/>
</dbReference>
<evidence type="ECO:0000313" key="3">
    <source>
        <dbReference type="Proteomes" id="UP000295008"/>
    </source>
</evidence>
<dbReference type="Pfam" id="PF06207">
    <property type="entry name" value="DUF1002"/>
    <property type="match status" value="1"/>
</dbReference>
<feature type="coiled-coil region" evidence="1">
    <location>
        <begin position="224"/>
        <end position="251"/>
    </location>
</feature>
<evidence type="ECO:0000313" key="2">
    <source>
        <dbReference type="EMBL" id="TCL70717.1"/>
    </source>
</evidence>
<keyword evidence="1" id="KW-0175">Coiled coil</keyword>
<dbReference type="InterPro" id="IPR009343">
    <property type="entry name" value="DUF1002"/>
</dbReference>
<dbReference type="OrthoDB" id="9810153at2"/>